<comment type="caution">
    <text evidence="2">The sequence shown here is derived from an EMBL/GenBank/DDBJ whole genome shotgun (WGS) entry which is preliminary data.</text>
</comment>
<sequence>MCPLPTEEGSEHKKYNDRLKEHSDKPKIGTEFIVQDSRSLTPSSVLWRRNDSSQQCYFCFEEGGDFQCGEAILSGICGDPAYLMELKRIHRHTRNAELRSHIEFVACSDLLSVHRTLYQKHL</sequence>
<name>A0A016THK7_9BILA</name>
<evidence type="ECO:0000256" key="1">
    <source>
        <dbReference type="SAM" id="MobiDB-lite"/>
    </source>
</evidence>
<reference evidence="3" key="1">
    <citation type="journal article" date="2015" name="Nat. Genet.">
        <title>The genome and transcriptome of the zoonotic hookworm Ancylostoma ceylanicum identify infection-specific gene families.</title>
        <authorList>
            <person name="Schwarz E.M."/>
            <person name="Hu Y."/>
            <person name="Antoshechkin I."/>
            <person name="Miller M.M."/>
            <person name="Sternberg P.W."/>
            <person name="Aroian R.V."/>
        </authorList>
    </citation>
    <scope>NUCLEOTIDE SEQUENCE</scope>
    <source>
        <strain evidence="3">HY135</strain>
    </source>
</reference>
<dbReference type="AlphaFoldDB" id="A0A016THK7"/>
<feature type="region of interest" description="Disordered" evidence="1">
    <location>
        <begin position="1"/>
        <end position="23"/>
    </location>
</feature>
<dbReference type="EMBL" id="JARK01001438">
    <property type="protein sequence ID" value="EYC02058.1"/>
    <property type="molecule type" value="Genomic_DNA"/>
</dbReference>
<feature type="compositionally biased region" description="Basic and acidic residues" evidence="1">
    <location>
        <begin position="9"/>
        <end position="23"/>
    </location>
</feature>
<dbReference type="Proteomes" id="UP000024635">
    <property type="component" value="Unassembled WGS sequence"/>
</dbReference>
<evidence type="ECO:0000313" key="2">
    <source>
        <dbReference type="EMBL" id="EYC02058.1"/>
    </source>
</evidence>
<gene>
    <name evidence="2" type="primary">Acey_s0102.g3460</name>
    <name evidence="2" type="ORF">Y032_0102g3460</name>
</gene>
<accession>A0A016THK7</accession>
<proteinExistence type="predicted"/>
<evidence type="ECO:0000313" key="3">
    <source>
        <dbReference type="Proteomes" id="UP000024635"/>
    </source>
</evidence>
<protein>
    <submittedName>
        <fullName evidence="2">Uncharacterized protein</fullName>
    </submittedName>
</protein>
<keyword evidence="3" id="KW-1185">Reference proteome</keyword>
<organism evidence="2 3">
    <name type="scientific">Ancylostoma ceylanicum</name>
    <dbReference type="NCBI Taxonomy" id="53326"/>
    <lineage>
        <taxon>Eukaryota</taxon>
        <taxon>Metazoa</taxon>
        <taxon>Ecdysozoa</taxon>
        <taxon>Nematoda</taxon>
        <taxon>Chromadorea</taxon>
        <taxon>Rhabditida</taxon>
        <taxon>Rhabditina</taxon>
        <taxon>Rhabditomorpha</taxon>
        <taxon>Strongyloidea</taxon>
        <taxon>Ancylostomatidae</taxon>
        <taxon>Ancylostomatinae</taxon>
        <taxon>Ancylostoma</taxon>
    </lineage>
</organism>